<keyword evidence="2" id="KW-0378">Hydrolase</keyword>
<keyword evidence="4" id="KW-1133">Transmembrane helix</keyword>
<dbReference type="GO" id="GO:0006508">
    <property type="term" value="P:proteolysis"/>
    <property type="evidence" value="ECO:0007669"/>
    <property type="project" value="InterPro"/>
</dbReference>
<evidence type="ECO:0000256" key="4">
    <source>
        <dbReference type="SAM" id="Phobius"/>
    </source>
</evidence>
<dbReference type="RefSeq" id="WP_404801815.1">
    <property type="nucleotide sequence ID" value="NZ_CP062938.1"/>
</dbReference>
<name>A0A261GB21_9BIFI</name>
<dbReference type="PRINTS" id="PR00922">
    <property type="entry name" value="DADACBPTASE3"/>
</dbReference>
<dbReference type="SUPFAM" id="SSF56601">
    <property type="entry name" value="beta-lactamase/transpeptidase-like"/>
    <property type="match status" value="1"/>
</dbReference>
<dbReference type="GO" id="GO:0000270">
    <property type="term" value="P:peptidoglycan metabolic process"/>
    <property type="evidence" value="ECO:0007669"/>
    <property type="project" value="TreeGrafter"/>
</dbReference>
<keyword evidence="4" id="KW-0812">Transmembrane</keyword>
<dbReference type="InterPro" id="IPR012338">
    <property type="entry name" value="Beta-lactam/transpept-like"/>
</dbReference>
<dbReference type="InterPro" id="IPR000667">
    <property type="entry name" value="Peptidase_S13"/>
</dbReference>
<evidence type="ECO:0000256" key="3">
    <source>
        <dbReference type="SAM" id="MobiDB-lite"/>
    </source>
</evidence>
<reference evidence="5 6" key="1">
    <citation type="journal article" date="2017" name="BMC Genomics">
        <title>Comparative genomic and phylogenomic analyses of the Bifidobacteriaceae family.</title>
        <authorList>
            <person name="Lugli G.A."/>
            <person name="Milani C."/>
            <person name="Turroni F."/>
            <person name="Duranti S."/>
            <person name="Mancabelli L."/>
            <person name="Mangifesta M."/>
            <person name="Ferrario C."/>
            <person name="Modesto M."/>
            <person name="Mattarelli P."/>
            <person name="Jiri K."/>
            <person name="van Sinderen D."/>
            <person name="Ventura M."/>
        </authorList>
    </citation>
    <scope>NUCLEOTIDE SEQUENCE [LARGE SCALE GENOMIC DNA]</scope>
    <source>
        <strain evidence="5 6">DSM 100216</strain>
    </source>
</reference>
<dbReference type="PANTHER" id="PTHR30023:SF0">
    <property type="entry name" value="PENICILLIN-SENSITIVE CARBOXYPEPTIDASE A"/>
    <property type="match status" value="1"/>
</dbReference>
<keyword evidence="5" id="KW-0121">Carboxypeptidase</keyword>
<comment type="similarity">
    <text evidence="1">Belongs to the peptidase S13 family.</text>
</comment>
<accession>A0A261GB21</accession>
<dbReference type="GO" id="GO:0004185">
    <property type="term" value="F:serine-type carboxypeptidase activity"/>
    <property type="evidence" value="ECO:0007669"/>
    <property type="project" value="InterPro"/>
</dbReference>
<gene>
    <name evidence="5" type="ORF">BEUL_0941</name>
</gene>
<feature type="compositionally biased region" description="Low complexity" evidence="3">
    <location>
        <begin position="258"/>
        <end position="278"/>
    </location>
</feature>
<keyword evidence="5" id="KW-0645">Protease</keyword>
<dbReference type="Pfam" id="PF02113">
    <property type="entry name" value="Peptidase_S13"/>
    <property type="match status" value="2"/>
</dbReference>
<dbReference type="EMBL" id="MWWZ01000005">
    <property type="protein sequence ID" value="OZG68631.1"/>
    <property type="molecule type" value="Genomic_DNA"/>
</dbReference>
<evidence type="ECO:0000256" key="1">
    <source>
        <dbReference type="ARBA" id="ARBA00006096"/>
    </source>
</evidence>
<evidence type="ECO:0000313" key="6">
    <source>
        <dbReference type="Proteomes" id="UP000216057"/>
    </source>
</evidence>
<feature type="transmembrane region" description="Helical" evidence="4">
    <location>
        <begin position="26"/>
        <end position="45"/>
    </location>
</feature>
<protein>
    <submittedName>
        <fullName evidence="5">D-alanyl-D-alanine carboxypeptidase</fullName>
    </submittedName>
</protein>
<evidence type="ECO:0000313" key="5">
    <source>
        <dbReference type="EMBL" id="OZG68631.1"/>
    </source>
</evidence>
<feature type="region of interest" description="Disordered" evidence="3">
    <location>
        <begin position="254"/>
        <end position="278"/>
    </location>
</feature>
<dbReference type="AlphaFoldDB" id="A0A261GB21"/>
<dbReference type="Proteomes" id="UP000216057">
    <property type="component" value="Unassembled WGS sequence"/>
</dbReference>
<dbReference type="PANTHER" id="PTHR30023">
    <property type="entry name" value="D-ALANYL-D-ALANINE CARBOXYPEPTIDASE"/>
    <property type="match status" value="1"/>
</dbReference>
<sequence length="492" mass="50480">MAFETADQRPDRPGTQTVRDMRRRRWTVLLSSALTVALCVGYAVADVFDVAPGLLTLQPVSVRDYADPSVVRVGDGVVGDLDTTRTVDQQAAADLIETLVSTDGIGEDLSVIIADAQGNVVAQYEADTPREPASTMKTLTALAASTTLDMASTFDTETYLIQHDDGTATLVLTGNGDMLLGEGESDSEHVNGRAGLGTLAASTASALAQRGITAVTLVYDDTLFGDLRSPEGIEENNGDHLYYTPVSSMAVDGGRQWSSALSKPSDPDDSSSYPPLSQTTAADAADVFAARLGEYGITVNGSPSAGTTPDDLSPIASVSSATLGEVLAFMLRNSDNTLAEEFGRLTALARGSHNSPAGATATVAEVLRELGIDTTGLAMADCSGLTPGSQVTVRTLAAVQTRNLTVGNGASAAEGLSIAGLVGTARARYTDEAAAGLLRVKTGSLGTVTSMAGNVSRTGGGALSFAVVVNDPTDYAAARSAIDVFVTALAGL</sequence>
<dbReference type="Gene3D" id="3.40.710.10">
    <property type="entry name" value="DD-peptidase/beta-lactamase superfamily"/>
    <property type="match status" value="2"/>
</dbReference>
<comment type="caution">
    <text evidence="5">The sequence shown here is derived from an EMBL/GenBank/DDBJ whole genome shotgun (WGS) entry which is preliminary data.</text>
</comment>
<keyword evidence="4" id="KW-0472">Membrane</keyword>
<proteinExistence type="inferred from homology"/>
<organism evidence="5 6">
    <name type="scientific">Bifidobacterium eulemuris</name>
    <dbReference type="NCBI Taxonomy" id="1765219"/>
    <lineage>
        <taxon>Bacteria</taxon>
        <taxon>Bacillati</taxon>
        <taxon>Actinomycetota</taxon>
        <taxon>Actinomycetes</taxon>
        <taxon>Bifidobacteriales</taxon>
        <taxon>Bifidobacteriaceae</taxon>
        <taxon>Bifidobacterium</taxon>
    </lineage>
</organism>
<evidence type="ECO:0000256" key="2">
    <source>
        <dbReference type="ARBA" id="ARBA00022801"/>
    </source>
</evidence>